<dbReference type="EMBL" id="JABFDY010000012">
    <property type="protein sequence ID" value="KAF7699980.1"/>
    <property type="molecule type" value="Genomic_DNA"/>
</dbReference>
<evidence type="ECO:0000313" key="6">
    <source>
        <dbReference type="Proteomes" id="UP000606274"/>
    </source>
</evidence>
<dbReference type="InterPro" id="IPR045058">
    <property type="entry name" value="GIMA/IAN/Toc"/>
</dbReference>
<protein>
    <recommendedName>
        <fullName evidence="4">AIG1-type G domain-containing protein</fullName>
    </recommendedName>
</protein>
<dbReference type="FunFam" id="3.40.50.300:FF:001809">
    <property type="entry name" value="Si:ch1073-365p7.2"/>
    <property type="match status" value="1"/>
</dbReference>
<dbReference type="Gene3D" id="3.40.50.300">
    <property type="entry name" value="P-loop containing nucleotide triphosphate hydrolases"/>
    <property type="match status" value="1"/>
</dbReference>
<feature type="domain" description="AIG1-type G" evidence="4">
    <location>
        <begin position="18"/>
        <end position="201"/>
    </location>
</feature>
<dbReference type="Pfam" id="PF04548">
    <property type="entry name" value="AIG1"/>
    <property type="match status" value="1"/>
</dbReference>
<dbReference type="InterPro" id="IPR027417">
    <property type="entry name" value="P-loop_NTPase"/>
</dbReference>
<evidence type="ECO:0000256" key="1">
    <source>
        <dbReference type="ARBA" id="ARBA00008535"/>
    </source>
</evidence>
<dbReference type="AlphaFoldDB" id="A0A8T0B1J4"/>
<dbReference type="PROSITE" id="PS51720">
    <property type="entry name" value="G_AIG1"/>
    <property type="match status" value="1"/>
</dbReference>
<sequence>MKMRSFPTNVLTAGDQHLSTLALVLLGRKNSGKSSAGNTFFGQRTFEAGEKTRQCVKRHGWVDGVRLTVVDTPGWSSYGLANATLVKQELLRSVRLWLPKPQIFLLVIPVDSFSKRDHKAVMEHISLLGSVWNHTVVLFTWADELRGVSIKEHVKKRGKHLQEILEMCGHRYHILNNKIREEHQVRELLETVREMFLTRDR</sequence>
<keyword evidence="2" id="KW-0547">Nucleotide-binding</keyword>
<reference evidence="5" key="1">
    <citation type="submission" date="2020-08" db="EMBL/GenBank/DDBJ databases">
        <title>Chromosome-level assembly of Southern catfish (Silurus meridionalis) provides insights into visual adaptation to the nocturnal and benthic lifestyles.</title>
        <authorList>
            <person name="Zhang Y."/>
            <person name="Wang D."/>
            <person name="Peng Z."/>
        </authorList>
    </citation>
    <scope>NUCLEOTIDE SEQUENCE</scope>
    <source>
        <strain evidence="5">SWU-2019-XX</strain>
        <tissue evidence="5">Muscle</tissue>
    </source>
</reference>
<evidence type="ECO:0000256" key="3">
    <source>
        <dbReference type="ARBA" id="ARBA00023134"/>
    </source>
</evidence>
<comment type="caution">
    <text evidence="5">The sequence shown here is derived from an EMBL/GenBank/DDBJ whole genome shotgun (WGS) entry which is preliminary data.</text>
</comment>
<keyword evidence="6" id="KW-1185">Reference proteome</keyword>
<evidence type="ECO:0000259" key="4">
    <source>
        <dbReference type="PROSITE" id="PS51720"/>
    </source>
</evidence>
<name>A0A8T0B1J4_SILME</name>
<evidence type="ECO:0000313" key="5">
    <source>
        <dbReference type="EMBL" id="KAF7699980.1"/>
    </source>
</evidence>
<proteinExistence type="inferred from homology"/>
<gene>
    <name evidence="5" type="ORF">HF521_002938</name>
</gene>
<accession>A0A8T0B1J4</accession>
<dbReference type="PANTHER" id="PTHR10903">
    <property type="entry name" value="GTPASE, IMAP FAMILY MEMBER-RELATED"/>
    <property type="match status" value="1"/>
</dbReference>
<dbReference type="PANTHER" id="PTHR10903:SF107">
    <property type="entry name" value="GTPASE IMAP FAMILY MEMBER 4-LIKE-RELATED"/>
    <property type="match status" value="1"/>
</dbReference>
<comment type="similarity">
    <text evidence="1">Belongs to the TRAFAC class TrmE-Era-EngA-EngB-Septin-like GTPase superfamily. AIG1/Toc34/Toc159-like paraseptin GTPase family. IAN subfamily.</text>
</comment>
<evidence type="ECO:0000256" key="2">
    <source>
        <dbReference type="ARBA" id="ARBA00022741"/>
    </source>
</evidence>
<organism evidence="5 6">
    <name type="scientific">Silurus meridionalis</name>
    <name type="common">Southern catfish</name>
    <name type="synonym">Silurus soldatovi meridionalis</name>
    <dbReference type="NCBI Taxonomy" id="175797"/>
    <lineage>
        <taxon>Eukaryota</taxon>
        <taxon>Metazoa</taxon>
        <taxon>Chordata</taxon>
        <taxon>Craniata</taxon>
        <taxon>Vertebrata</taxon>
        <taxon>Euteleostomi</taxon>
        <taxon>Actinopterygii</taxon>
        <taxon>Neopterygii</taxon>
        <taxon>Teleostei</taxon>
        <taxon>Ostariophysi</taxon>
        <taxon>Siluriformes</taxon>
        <taxon>Siluridae</taxon>
        <taxon>Silurus</taxon>
    </lineage>
</organism>
<dbReference type="InterPro" id="IPR006703">
    <property type="entry name" value="G_AIG1"/>
</dbReference>
<dbReference type="GO" id="GO:0005525">
    <property type="term" value="F:GTP binding"/>
    <property type="evidence" value="ECO:0007669"/>
    <property type="project" value="UniProtKB-KW"/>
</dbReference>
<keyword evidence="3" id="KW-0342">GTP-binding</keyword>
<dbReference type="OrthoDB" id="9982588at2759"/>
<dbReference type="Proteomes" id="UP000606274">
    <property type="component" value="Unassembled WGS sequence"/>
</dbReference>
<dbReference type="SUPFAM" id="SSF52540">
    <property type="entry name" value="P-loop containing nucleoside triphosphate hydrolases"/>
    <property type="match status" value="1"/>
</dbReference>